<evidence type="ECO:0000256" key="1">
    <source>
        <dbReference type="SAM" id="Coils"/>
    </source>
</evidence>
<organism evidence="2 3">
    <name type="scientific">Mucilaginibacter angelicae</name>
    <dbReference type="NCBI Taxonomy" id="869718"/>
    <lineage>
        <taxon>Bacteria</taxon>
        <taxon>Pseudomonadati</taxon>
        <taxon>Bacteroidota</taxon>
        <taxon>Sphingobacteriia</taxon>
        <taxon>Sphingobacteriales</taxon>
        <taxon>Sphingobacteriaceae</taxon>
        <taxon>Mucilaginibacter</taxon>
    </lineage>
</organism>
<dbReference type="RefSeq" id="WP_377025519.1">
    <property type="nucleotide sequence ID" value="NZ_JBHLTS010000076.1"/>
</dbReference>
<dbReference type="EMBL" id="JBHLTS010000076">
    <property type="protein sequence ID" value="MFC0517784.1"/>
    <property type="molecule type" value="Genomic_DNA"/>
</dbReference>
<evidence type="ECO:0000313" key="3">
    <source>
        <dbReference type="Proteomes" id="UP001589828"/>
    </source>
</evidence>
<sequence>MTEQLEFDLLLKEEQLLTDEVESLTKRLLEYKRNLAEVRAKLKTLRFEPVEVTGGSEVSQ</sequence>
<evidence type="ECO:0000313" key="2">
    <source>
        <dbReference type="EMBL" id="MFC0517784.1"/>
    </source>
</evidence>
<reference evidence="2 3" key="1">
    <citation type="submission" date="2024-09" db="EMBL/GenBank/DDBJ databases">
        <authorList>
            <person name="Sun Q."/>
            <person name="Mori K."/>
        </authorList>
    </citation>
    <scope>NUCLEOTIDE SEQUENCE [LARGE SCALE GENOMIC DNA]</scope>
    <source>
        <strain evidence="2 3">NCAIM B.02415</strain>
    </source>
</reference>
<accession>A0ABV6LE81</accession>
<proteinExistence type="predicted"/>
<comment type="caution">
    <text evidence="2">The sequence shown here is derived from an EMBL/GenBank/DDBJ whole genome shotgun (WGS) entry which is preliminary data.</text>
</comment>
<dbReference type="Proteomes" id="UP001589828">
    <property type="component" value="Unassembled WGS sequence"/>
</dbReference>
<keyword evidence="3" id="KW-1185">Reference proteome</keyword>
<name>A0ABV6LE81_9SPHI</name>
<keyword evidence="1" id="KW-0175">Coiled coil</keyword>
<protein>
    <submittedName>
        <fullName evidence="2">Uncharacterized protein</fullName>
    </submittedName>
</protein>
<gene>
    <name evidence="2" type="ORF">ACFFGT_26460</name>
</gene>
<feature type="coiled-coil region" evidence="1">
    <location>
        <begin position="14"/>
        <end position="48"/>
    </location>
</feature>